<accession>A0ABR3IQ41</accession>
<feature type="domain" description="RlpA-like protein double-psi beta-barrel" evidence="3">
    <location>
        <begin position="22"/>
        <end position="111"/>
    </location>
</feature>
<dbReference type="PANTHER" id="PTHR31836:SF28">
    <property type="entry name" value="SRCR DOMAIN-CONTAINING PROTEIN-RELATED"/>
    <property type="match status" value="1"/>
</dbReference>
<evidence type="ECO:0000256" key="2">
    <source>
        <dbReference type="SAM" id="SignalP"/>
    </source>
</evidence>
<dbReference type="InterPro" id="IPR036908">
    <property type="entry name" value="RlpA-like_sf"/>
</dbReference>
<feature type="signal peptide" evidence="2">
    <location>
        <begin position="1"/>
        <end position="20"/>
    </location>
</feature>
<dbReference type="CDD" id="cd22191">
    <property type="entry name" value="DPBB_RlpA_EXP_N-like"/>
    <property type="match status" value="1"/>
</dbReference>
<name>A0ABR3IQ41_9AGAR</name>
<evidence type="ECO:0000313" key="4">
    <source>
        <dbReference type="EMBL" id="KAL0945415.1"/>
    </source>
</evidence>
<dbReference type="Gene3D" id="2.40.40.10">
    <property type="entry name" value="RlpA-like domain"/>
    <property type="match status" value="1"/>
</dbReference>
<dbReference type="Pfam" id="PF03330">
    <property type="entry name" value="DPBB_1"/>
    <property type="match status" value="1"/>
</dbReference>
<evidence type="ECO:0000259" key="3">
    <source>
        <dbReference type="Pfam" id="PF03330"/>
    </source>
</evidence>
<dbReference type="PANTHER" id="PTHR31836">
    <property type="match status" value="1"/>
</dbReference>
<dbReference type="InterPro" id="IPR051477">
    <property type="entry name" value="Expansin_CellWall"/>
</dbReference>
<dbReference type="EMBL" id="JASNQZ010000018">
    <property type="protein sequence ID" value="KAL0945415.1"/>
    <property type="molecule type" value="Genomic_DNA"/>
</dbReference>
<proteinExistence type="predicted"/>
<reference evidence="5" key="1">
    <citation type="submission" date="2024-06" db="EMBL/GenBank/DDBJ databases">
        <title>Multi-omics analyses provide insights into the biosynthesis of the anticancer antibiotic pleurotin in Hohenbuehelia grisea.</title>
        <authorList>
            <person name="Weaver J.A."/>
            <person name="Alberti F."/>
        </authorList>
    </citation>
    <scope>NUCLEOTIDE SEQUENCE [LARGE SCALE GENOMIC DNA]</scope>
    <source>
        <strain evidence="5">T-177</strain>
    </source>
</reference>
<protein>
    <recommendedName>
        <fullName evidence="3">RlpA-like protein double-psi beta-barrel domain-containing protein</fullName>
    </recommendedName>
</protein>
<gene>
    <name evidence="4" type="ORF">HGRIS_000907</name>
</gene>
<dbReference type="Proteomes" id="UP001556367">
    <property type="component" value="Unassembled WGS sequence"/>
</dbReference>
<keyword evidence="5" id="KW-1185">Reference proteome</keyword>
<sequence>MVSSKALVFAASLLVGSVSAFSGRATFYSVETGASQCGPTFSNSDIVVALPVAHYASGAHCGDTISVTFGSTTIHPTIIDSCPACSGDSIDLSPAAFQQLASLDTGLINVEWDFD</sequence>
<keyword evidence="1 2" id="KW-0732">Signal</keyword>
<evidence type="ECO:0000256" key="1">
    <source>
        <dbReference type="ARBA" id="ARBA00022729"/>
    </source>
</evidence>
<comment type="caution">
    <text evidence="4">The sequence shown here is derived from an EMBL/GenBank/DDBJ whole genome shotgun (WGS) entry which is preliminary data.</text>
</comment>
<feature type="chain" id="PRO_5045168311" description="RlpA-like protein double-psi beta-barrel domain-containing protein" evidence="2">
    <location>
        <begin position="21"/>
        <end position="115"/>
    </location>
</feature>
<evidence type="ECO:0000313" key="5">
    <source>
        <dbReference type="Proteomes" id="UP001556367"/>
    </source>
</evidence>
<dbReference type="SUPFAM" id="SSF50685">
    <property type="entry name" value="Barwin-like endoglucanases"/>
    <property type="match status" value="1"/>
</dbReference>
<dbReference type="InterPro" id="IPR009009">
    <property type="entry name" value="RlpA-like_DPBB"/>
</dbReference>
<organism evidence="4 5">
    <name type="scientific">Hohenbuehelia grisea</name>
    <dbReference type="NCBI Taxonomy" id="104357"/>
    <lineage>
        <taxon>Eukaryota</taxon>
        <taxon>Fungi</taxon>
        <taxon>Dikarya</taxon>
        <taxon>Basidiomycota</taxon>
        <taxon>Agaricomycotina</taxon>
        <taxon>Agaricomycetes</taxon>
        <taxon>Agaricomycetidae</taxon>
        <taxon>Agaricales</taxon>
        <taxon>Pleurotineae</taxon>
        <taxon>Pleurotaceae</taxon>
        <taxon>Hohenbuehelia</taxon>
    </lineage>
</organism>